<dbReference type="InterPro" id="IPR041110">
    <property type="entry name" value="PBECR2"/>
</dbReference>
<protein>
    <recommendedName>
        <fullName evidence="1">Phage-Barnase-EndoU-ColicinE5/D-RelE like nuclease 2 domain-containing protein</fullName>
    </recommendedName>
</protein>
<evidence type="ECO:0000313" key="3">
    <source>
        <dbReference type="Proteomes" id="UP000265341"/>
    </source>
</evidence>
<dbReference type="Proteomes" id="UP000265341">
    <property type="component" value="Unassembled WGS sequence"/>
</dbReference>
<proteinExistence type="predicted"/>
<dbReference type="EMBL" id="QWLA01000003">
    <property type="protein sequence ID" value="RIH89455.1"/>
    <property type="molecule type" value="Genomic_DNA"/>
</dbReference>
<dbReference type="Pfam" id="PF18810">
    <property type="entry name" value="PBECR2"/>
    <property type="match status" value="1"/>
</dbReference>
<feature type="domain" description="Phage-Barnase-EndoU-ColicinE5/D-RelE like nuclease 2" evidence="1">
    <location>
        <begin position="3"/>
        <end position="103"/>
    </location>
</feature>
<organism evidence="2 3">
    <name type="scientific">Calidithermus roseus</name>
    <dbReference type="NCBI Taxonomy" id="1644118"/>
    <lineage>
        <taxon>Bacteria</taxon>
        <taxon>Thermotogati</taxon>
        <taxon>Deinococcota</taxon>
        <taxon>Deinococci</taxon>
        <taxon>Thermales</taxon>
        <taxon>Thermaceae</taxon>
        <taxon>Calidithermus</taxon>
    </lineage>
</organism>
<name>A0A399F0X2_9DEIN</name>
<sequence length="103" mass="12427">MTVILDDAFLRHIKPDGRERFLSWLPDLVSDPEEVWLVPMRKVNGRTVAFRLRYVKLYQDERQRNVLFVGEFQKGVLVGGYTFVETRDQKYFNRQRQGFLRFK</sequence>
<comment type="caution">
    <text evidence="2">The sequence shown here is derived from an EMBL/GenBank/DDBJ whole genome shotgun (WGS) entry which is preliminary data.</text>
</comment>
<gene>
    <name evidence="2" type="ORF">Mrose_00355</name>
</gene>
<dbReference type="AlphaFoldDB" id="A0A399F0X2"/>
<reference evidence="2 3" key="1">
    <citation type="submission" date="2018-08" db="EMBL/GenBank/DDBJ databases">
        <title>Meiothermus roseus NBRC 110900 genome sequencing project.</title>
        <authorList>
            <person name="Da Costa M.S."/>
            <person name="Albuquerque L."/>
            <person name="Raposo P."/>
            <person name="Froufe H.J.C."/>
            <person name="Barroso C.S."/>
            <person name="Egas C."/>
        </authorList>
    </citation>
    <scope>NUCLEOTIDE SEQUENCE [LARGE SCALE GENOMIC DNA]</scope>
    <source>
        <strain evidence="2 3">NBRC 110900</strain>
    </source>
</reference>
<dbReference type="OrthoDB" id="9813502at2"/>
<evidence type="ECO:0000259" key="1">
    <source>
        <dbReference type="Pfam" id="PF18810"/>
    </source>
</evidence>
<accession>A0A399F0X2</accession>
<keyword evidence="3" id="KW-1185">Reference proteome</keyword>
<evidence type="ECO:0000313" key="2">
    <source>
        <dbReference type="EMBL" id="RIH89455.1"/>
    </source>
</evidence>